<protein>
    <recommendedName>
        <fullName evidence="2">Dynamin N-terminal domain-containing protein</fullName>
    </recommendedName>
</protein>
<evidence type="ECO:0000313" key="3">
    <source>
        <dbReference type="EMBL" id="CCC48888.1"/>
    </source>
</evidence>
<dbReference type="InterPro" id="IPR045063">
    <property type="entry name" value="Dynamin_N"/>
</dbReference>
<name>G0TY43_TRYVY</name>
<organism evidence="3">
    <name type="scientific">Trypanosoma vivax (strain Y486)</name>
    <dbReference type="NCBI Taxonomy" id="1055687"/>
    <lineage>
        <taxon>Eukaryota</taxon>
        <taxon>Discoba</taxon>
        <taxon>Euglenozoa</taxon>
        <taxon>Kinetoplastea</taxon>
        <taxon>Metakinetoplastina</taxon>
        <taxon>Trypanosomatida</taxon>
        <taxon>Trypanosomatidae</taxon>
        <taxon>Trypanosoma</taxon>
        <taxon>Duttonella</taxon>
    </lineage>
</organism>
<evidence type="ECO:0000259" key="2">
    <source>
        <dbReference type="Pfam" id="PF00350"/>
    </source>
</evidence>
<keyword evidence="1" id="KW-0812">Transmembrane</keyword>
<dbReference type="InterPro" id="IPR051943">
    <property type="entry name" value="TRAFAC_Dynamin-like_GTPase"/>
</dbReference>
<dbReference type="SUPFAM" id="SSF52540">
    <property type="entry name" value="P-loop containing nucleoside triphosphate hydrolases"/>
    <property type="match status" value="1"/>
</dbReference>
<dbReference type="EMBL" id="HE573023">
    <property type="protein sequence ID" value="CCC48888.1"/>
    <property type="molecule type" value="Genomic_DNA"/>
</dbReference>
<reference evidence="3" key="1">
    <citation type="journal article" date="2012" name="Proc. Natl. Acad. Sci. U.S.A.">
        <title>Antigenic diversity is generated by distinct evolutionary mechanisms in African trypanosome species.</title>
        <authorList>
            <person name="Jackson A.P."/>
            <person name="Berry A."/>
            <person name="Aslett M."/>
            <person name="Allison H.C."/>
            <person name="Burton P."/>
            <person name="Vavrova-Anderson J."/>
            <person name="Brown R."/>
            <person name="Browne H."/>
            <person name="Corton N."/>
            <person name="Hauser H."/>
            <person name="Gamble J."/>
            <person name="Gilderthorp R."/>
            <person name="Marcello L."/>
            <person name="McQuillan J."/>
            <person name="Otto T.D."/>
            <person name="Quail M.A."/>
            <person name="Sanders M.J."/>
            <person name="van Tonder A."/>
            <person name="Ginger M.L."/>
            <person name="Field M.C."/>
            <person name="Barry J.D."/>
            <person name="Hertz-Fowler C."/>
            <person name="Berriman M."/>
        </authorList>
    </citation>
    <scope>NUCLEOTIDE SEQUENCE</scope>
    <source>
        <strain evidence="3">Y486</strain>
    </source>
</reference>
<gene>
    <name evidence="3" type="ORF">TVY486_0702250</name>
</gene>
<proteinExistence type="predicted"/>
<dbReference type="Pfam" id="PF00350">
    <property type="entry name" value="Dynamin_N"/>
    <property type="match status" value="1"/>
</dbReference>
<dbReference type="PANTHER" id="PTHR43681">
    <property type="entry name" value="TRANSMEMBRANE GTPASE FZO"/>
    <property type="match status" value="1"/>
</dbReference>
<dbReference type="Gene3D" id="3.40.50.300">
    <property type="entry name" value="P-loop containing nucleotide triphosphate hydrolases"/>
    <property type="match status" value="1"/>
</dbReference>
<feature type="transmembrane region" description="Helical" evidence="1">
    <location>
        <begin position="449"/>
        <end position="469"/>
    </location>
</feature>
<feature type="domain" description="Dynamin N-terminal" evidence="2">
    <location>
        <begin position="124"/>
        <end position="294"/>
    </location>
</feature>
<sequence>MGFLQFVTTKRGRMVCWSLTFRPRARCHLPLMQSAIGGHLRFPLFRACVAGLPALECRRLSTCAPFRAAKIGSLSTKDHGTAEASEVERRAIESEICSLREKVLKNGSDVFHFLSSSSSHRSMVMVLGNHSAGKSTMINFLLGREVQRSGISPTDDGFTVLQLGDDDVNLDGPTAVSDPRFELQELQRFGAHFVSKLKVKTRKASALTLVPPGLTLVDTPGMIDTPIHVSDRTSLEGQLRGYDLFAVTRWFAARCDLILLMFDPANPGTTGETLDVLTKSLTGVEHKFLILLNKADMFDRAIDFARVYGVLCWNLSKVLSLKDLPHIYTTYFLSGVDAALPLNKSGSVDANDGGTEKAREARSNTMVARNEFLKLRNEVIDEVLAAPMRRLDNLITEIEEGAKCMLLAGRVCNEIVWQYSKWKAVSILVSLMLVSVAIFLIVTGESTRLTLFVALLAVVASASVVYRSWVCARHFESTLSEGCDAIVDRLFVGHERTLDVSLRWKNTVKPEMLGVVRASADAGRGAVASLPSLSGRRERRIESLLHKDIPELRLRVAEHKEKYFYASGKSRIPVALDEHCK</sequence>
<keyword evidence="1" id="KW-0472">Membrane</keyword>
<accession>G0TY43</accession>
<dbReference type="VEuPathDB" id="TriTrypDB:TvY486_0702250"/>
<dbReference type="InterPro" id="IPR027417">
    <property type="entry name" value="P-loop_NTPase"/>
</dbReference>
<evidence type="ECO:0000256" key="1">
    <source>
        <dbReference type="SAM" id="Phobius"/>
    </source>
</evidence>
<dbReference type="PANTHER" id="PTHR43681:SF1">
    <property type="entry name" value="SARCALUMENIN"/>
    <property type="match status" value="1"/>
</dbReference>
<keyword evidence="1" id="KW-1133">Transmembrane helix</keyword>
<feature type="transmembrane region" description="Helical" evidence="1">
    <location>
        <begin position="422"/>
        <end position="442"/>
    </location>
</feature>
<dbReference type="AlphaFoldDB" id="G0TY43"/>